<dbReference type="GO" id="GO:0006281">
    <property type="term" value="P:DNA repair"/>
    <property type="evidence" value="ECO:0007669"/>
    <property type="project" value="UniProtKB-KW"/>
</dbReference>
<comment type="caution">
    <text evidence="8">The sequence shown here is derived from an EMBL/GenBank/DDBJ whole genome shotgun (WGS) entry which is preliminary data.</text>
</comment>
<dbReference type="GO" id="GO:0005634">
    <property type="term" value="C:nucleus"/>
    <property type="evidence" value="ECO:0007669"/>
    <property type="project" value="UniProtKB-SubCell"/>
</dbReference>
<dbReference type="GO" id="GO:0003677">
    <property type="term" value="F:DNA binding"/>
    <property type="evidence" value="ECO:0007669"/>
    <property type="project" value="UniProtKB-KW"/>
</dbReference>
<organism evidence="8 9">
    <name type="scientific">Vitis vinifera</name>
    <name type="common">Grape</name>
    <dbReference type="NCBI Taxonomy" id="29760"/>
    <lineage>
        <taxon>Eukaryota</taxon>
        <taxon>Viridiplantae</taxon>
        <taxon>Streptophyta</taxon>
        <taxon>Embryophyta</taxon>
        <taxon>Tracheophyta</taxon>
        <taxon>Spermatophyta</taxon>
        <taxon>Magnoliopsida</taxon>
        <taxon>eudicotyledons</taxon>
        <taxon>Gunneridae</taxon>
        <taxon>Pentapetalae</taxon>
        <taxon>rosids</taxon>
        <taxon>Vitales</taxon>
        <taxon>Vitaceae</taxon>
        <taxon>Viteae</taxon>
        <taxon>Vitis</taxon>
    </lineage>
</organism>
<keyword evidence="3" id="KW-0227">DNA damage</keyword>
<comment type="subcellular location">
    <subcellularLocation>
        <location evidence="1">Nucleus</location>
    </subcellularLocation>
</comment>
<keyword evidence="5" id="KW-0234">DNA repair</keyword>
<evidence type="ECO:0000256" key="2">
    <source>
        <dbReference type="ARBA" id="ARBA00009359"/>
    </source>
</evidence>
<dbReference type="InterPro" id="IPR018552">
    <property type="entry name" value="CENP-X"/>
</dbReference>
<dbReference type="GO" id="GO:0051382">
    <property type="term" value="P:kinetochore assembly"/>
    <property type="evidence" value="ECO:0007669"/>
    <property type="project" value="InterPro"/>
</dbReference>
<feature type="region of interest" description="Disordered" evidence="7">
    <location>
        <begin position="1"/>
        <end position="30"/>
    </location>
</feature>
<comment type="similarity">
    <text evidence="2">Belongs to the CENP-X/MHF2 family.</text>
</comment>
<reference evidence="8 9" key="1">
    <citation type="journal article" date="2018" name="PLoS Genet.">
        <title>Population sequencing reveals clonal diversity and ancestral inbreeding in the grapevine cultivar Chardonnay.</title>
        <authorList>
            <person name="Roach M.J."/>
            <person name="Johnson D.L."/>
            <person name="Bohlmann J."/>
            <person name="van Vuuren H.J."/>
            <person name="Jones S.J."/>
            <person name="Pretorius I.S."/>
            <person name="Schmidt S.A."/>
            <person name="Borneman A.R."/>
        </authorList>
    </citation>
    <scope>NUCLEOTIDE SEQUENCE [LARGE SCALE GENOMIC DNA]</scope>
    <source>
        <strain evidence="9">cv. Chardonnay</strain>
        <tissue evidence="8">Leaf</tissue>
    </source>
</reference>
<evidence type="ECO:0000256" key="6">
    <source>
        <dbReference type="ARBA" id="ARBA00023242"/>
    </source>
</evidence>
<dbReference type="Gene3D" id="6.10.130.30">
    <property type="match status" value="1"/>
</dbReference>
<dbReference type="Proteomes" id="UP000288805">
    <property type="component" value="Unassembled WGS sequence"/>
</dbReference>
<gene>
    <name evidence="8" type="primary">MHF2_1</name>
    <name evidence="8" type="ORF">CK203_059477</name>
</gene>
<proteinExistence type="inferred from homology"/>
<dbReference type="Pfam" id="PF09415">
    <property type="entry name" value="CENP-X"/>
    <property type="match status" value="1"/>
</dbReference>
<dbReference type="EMBL" id="QGNW01000487">
    <property type="protein sequence ID" value="RVW69669.1"/>
    <property type="molecule type" value="Genomic_DNA"/>
</dbReference>
<evidence type="ECO:0000256" key="7">
    <source>
        <dbReference type="SAM" id="MobiDB-lite"/>
    </source>
</evidence>
<dbReference type="PANTHER" id="PTHR28680:SF1">
    <property type="entry name" value="CENTROMERE PROTEIN X"/>
    <property type="match status" value="1"/>
</dbReference>
<dbReference type="CDD" id="cd22921">
    <property type="entry name" value="HFD_CENP-X"/>
    <property type="match status" value="1"/>
</dbReference>
<dbReference type="PANTHER" id="PTHR28680">
    <property type="entry name" value="CENTROMERE PROTEIN X"/>
    <property type="match status" value="1"/>
</dbReference>
<sequence length="199" mass="22292">MFEPVFEHSQIPKPKSPPSGKQVPSSTRPTLVYSRKKTTIIEPIKGSIEVMLSKRKYVLDLLQETRKIGCKLADTPIDPNHKLREASEDATVDKGMYQILVGKLIYLSHTRLNIAYALSLIVQDQLLIRGLLQDSCTFLGGNLETWKTNANALKLSSELLRVFVIEAVERAATIAEAEGVNKIEATHLERILPQLLLDF</sequence>
<evidence type="ECO:0000313" key="9">
    <source>
        <dbReference type="Proteomes" id="UP000288805"/>
    </source>
</evidence>
<evidence type="ECO:0000256" key="4">
    <source>
        <dbReference type="ARBA" id="ARBA00023125"/>
    </source>
</evidence>
<accession>A0A438GBT3</accession>
<evidence type="ECO:0000256" key="5">
    <source>
        <dbReference type="ARBA" id="ARBA00023204"/>
    </source>
</evidence>
<protein>
    <submittedName>
        <fullName evidence="8">Protein MHF2-like</fullName>
    </submittedName>
</protein>
<name>A0A438GBT3_VITVI</name>
<evidence type="ECO:0000313" key="8">
    <source>
        <dbReference type="EMBL" id="RVW69669.1"/>
    </source>
</evidence>
<evidence type="ECO:0000256" key="1">
    <source>
        <dbReference type="ARBA" id="ARBA00004123"/>
    </source>
</evidence>
<keyword evidence="6" id="KW-0539">Nucleus</keyword>
<keyword evidence="4" id="KW-0238">DNA-binding</keyword>
<evidence type="ECO:0000256" key="3">
    <source>
        <dbReference type="ARBA" id="ARBA00022763"/>
    </source>
</evidence>
<dbReference type="AlphaFoldDB" id="A0A438GBT3"/>